<dbReference type="GO" id="GO:0005737">
    <property type="term" value="C:cytoplasm"/>
    <property type="evidence" value="ECO:0007669"/>
    <property type="project" value="UniProtKB-SubCell"/>
</dbReference>
<accession>A0A3A8IIP9</accession>
<keyword evidence="7 12" id="KW-0436">Ligase</keyword>
<evidence type="ECO:0000259" key="11">
    <source>
        <dbReference type="Pfam" id="PF08245"/>
    </source>
</evidence>
<dbReference type="EC" id="6.3.2.13" evidence="7"/>
<dbReference type="SUPFAM" id="SSF63418">
    <property type="entry name" value="MurE/MurF N-terminal domain"/>
    <property type="match status" value="1"/>
</dbReference>
<feature type="binding site" evidence="7">
    <location>
        <position position="480"/>
    </location>
    <ligand>
        <name>meso-2,6-diaminopimelate</name>
        <dbReference type="ChEBI" id="CHEBI:57791"/>
    </ligand>
</feature>
<feature type="domain" description="Mur ligase central" evidence="11">
    <location>
        <begin position="108"/>
        <end position="316"/>
    </location>
</feature>
<dbReference type="OrthoDB" id="9800958at2"/>
<feature type="binding site" evidence="7">
    <location>
        <position position="184"/>
    </location>
    <ligand>
        <name>UDP-N-acetyl-alpha-D-muramoyl-L-alanyl-D-glutamate</name>
        <dbReference type="ChEBI" id="CHEBI:83900"/>
    </ligand>
</feature>
<dbReference type="InterPro" id="IPR004101">
    <property type="entry name" value="Mur_ligase_C"/>
</dbReference>
<dbReference type="PANTHER" id="PTHR23135:SF4">
    <property type="entry name" value="UDP-N-ACETYLMURAMOYL-L-ALANYL-D-GLUTAMATE--2,6-DIAMINOPIMELATE LIGASE MURE HOMOLOG, CHLOROPLASTIC"/>
    <property type="match status" value="1"/>
</dbReference>
<dbReference type="Gene3D" id="3.90.190.20">
    <property type="entry name" value="Mur ligase, C-terminal domain"/>
    <property type="match status" value="1"/>
</dbReference>
<protein>
    <recommendedName>
        <fullName evidence="7">UDP-N-acetylmuramoyl-L-alanyl-D-glutamate--2,6-diaminopimelate ligase</fullName>
        <ecNumber evidence="7">6.3.2.13</ecNumber>
    </recommendedName>
    <alternativeName>
        <fullName evidence="7">Meso-A2pm-adding enzyme</fullName>
    </alternativeName>
    <alternativeName>
        <fullName evidence="7">Meso-diaminopimelate-adding enzyme</fullName>
    </alternativeName>
    <alternativeName>
        <fullName evidence="7">UDP-MurNAc-L-Ala-D-Glu:meso-diaminopimelate ligase</fullName>
    </alternativeName>
    <alternativeName>
        <fullName evidence="7">UDP-MurNAc-tripeptide synthetase</fullName>
    </alternativeName>
    <alternativeName>
        <fullName evidence="7">UDP-N-acetylmuramyl-tripeptide synthetase</fullName>
    </alternativeName>
</protein>
<dbReference type="Gene3D" id="3.40.1390.10">
    <property type="entry name" value="MurE/MurF, N-terminal domain"/>
    <property type="match status" value="1"/>
</dbReference>
<feature type="binding site" evidence="7">
    <location>
        <position position="391"/>
    </location>
    <ligand>
        <name>meso-2,6-diaminopimelate</name>
        <dbReference type="ChEBI" id="CHEBI:57791"/>
    </ligand>
</feature>
<dbReference type="Gene3D" id="3.40.1190.10">
    <property type="entry name" value="Mur-like, catalytic domain"/>
    <property type="match status" value="1"/>
</dbReference>
<keyword evidence="13" id="KW-1185">Reference proteome</keyword>
<feature type="binding site" evidence="7">
    <location>
        <position position="156"/>
    </location>
    <ligand>
        <name>UDP-N-acetyl-alpha-D-muramoyl-L-alanyl-D-glutamate</name>
        <dbReference type="ChEBI" id="CHEBI:83900"/>
    </ligand>
</feature>
<dbReference type="Pfam" id="PF08245">
    <property type="entry name" value="Mur_ligase_M"/>
    <property type="match status" value="1"/>
</dbReference>
<dbReference type="GO" id="GO:0008360">
    <property type="term" value="P:regulation of cell shape"/>
    <property type="evidence" value="ECO:0007669"/>
    <property type="project" value="UniProtKB-KW"/>
</dbReference>
<dbReference type="HAMAP" id="MF_00208">
    <property type="entry name" value="MurE"/>
    <property type="match status" value="1"/>
</dbReference>
<evidence type="ECO:0000256" key="8">
    <source>
        <dbReference type="RuleBase" id="RU004135"/>
    </source>
</evidence>
<name>A0A3A8IIP9_9BACT</name>
<dbReference type="Pfam" id="PF02875">
    <property type="entry name" value="Mur_ligase_C"/>
    <property type="match status" value="1"/>
</dbReference>
<feature type="binding site" evidence="7">
    <location>
        <position position="31"/>
    </location>
    <ligand>
        <name>UDP-N-acetyl-alpha-D-muramoyl-L-alanyl-D-glutamate</name>
        <dbReference type="ChEBI" id="CHEBI:83900"/>
    </ligand>
</feature>
<feature type="binding site" evidence="7">
    <location>
        <begin position="110"/>
        <end position="116"/>
    </location>
    <ligand>
        <name>ATP</name>
        <dbReference type="ChEBI" id="CHEBI:30616"/>
    </ligand>
</feature>
<feature type="domain" description="Mur ligase C-terminal" evidence="10">
    <location>
        <begin position="339"/>
        <end position="482"/>
    </location>
</feature>
<dbReference type="GO" id="GO:0000287">
    <property type="term" value="F:magnesium ion binding"/>
    <property type="evidence" value="ECO:0007669"/>
    <property type="project" value="UniProtKB-UniRule"/>
</dbReference>
<dbReference type="InterPro" id="IPR035911">
    <property type="entry name" value="MurE/MurF_N"/>
</dbReference>
<comment type="similarity">
    <text evidence="1 7">Belongs to the MurCDEF family. MurE subfamily.</text>
</comment>
<dbReference type="InterPro" id="IPR005761">
    <property type="entry name" value="UDP-N-AcMur-Glu-dNH2Pim_ligase"/>
</dbReference>
<keyword evidence="3 7" id="KW-0133">Cell shape</keyword>
<feature type="domain" description="Mur ligase N-terminal catalytic" evidence="9">
    <location>
        <begin position="24"/>
        <end position="96"/>
    </location>
</feature>
<comment type="pathway">
    <text evidence="7 8">Cell wall biogenesis; peptidoglycan biosynthesis.</text>
</comment>
<gene>
    <name evidence="7" type="primary">murE</name>
    <name evidence="12" type="ORF">HMI49_00955</name>
</gene>
<feature type="binding site" evidence="7">
    <location>
        <position position="192"/>
    </location>
    <ligand>
        <name>UDP-N-acetyl-alpha-D-muramoyl-L-alanyl-D-glutamate</name>
        <dbReference type="ChEBI" id="CHEBI:83900"/>
    </ligand>
</feature>
<dbReference type="GO" id="GO:0005524">
    <property type="term" value="F:ATP binding"/>
    <property type="evidence" value="ECO:0007669"/>
    <property type="project" value="UniProtKB-UniRule"/>
</dbReference>
<dbReference type="GO" id="GO:0009252">
    <property type="term" value="P:peptidoglycan biosynthetic process"/>
    <property type="evidence" value="ECO:0007669"/>
    <property type="project" value="UniProtKB-UniRule"/>
</dbReference>
<keyword evidence="5 7" id="KW-0131">Cell cycle</keyword>
<dbReference type="UniPathway" id="UPA00219"/>
<evidence type="ECO:0000256" key="1">
    <source>
        <dbReference type="ARBA" id="ARBA00005898"/>
    </source>
</evidence>
<keyword evidence="7" id="KW-0547">Nucleotide-binding</keyword>
<proteinExistence type="inferred from homology"/>
<dbReference type="Pfam" id="PF01225">
    <property type="entry name" value="Mur_ligase"/>
    <property type="match status" value="1"/>
</dbReference>
<dbReference type="AlphaFoldDB" id="A0A3A8IIP9"/>
<sequence>MKLTDVLAGCGAEQTSGGRSAVDVTGVTQDSRRVKPGDLFIAVPGLKEDGAQFIGEAVSRGAVAVVSEKQGQSSQVPFFKVSSARKALALIAANFHGRPADKLTLLGVTGTNGKTTTTYLLEAILATAAMYTGANPPGVIGTLGYKFGGKTTELANTTPDPLELHRIFREMVDAGVETVVMEVSSHALAQERVHGLTFKAVGFSNLSRDHLDYHKDLEEYFQVKRKLFVENLSSTGTAVVNGDDTFASRIYNELRGQKRMAWKFSRTGAGEISAADAAYSLKGIEATLKTPAGDIKVKSKLLGPHNLENIMLAAGIALGAGISRSDVKSGIELVSQVAGRMDRAENHRGGPAPAVLVDYAHTDDALKRSIEAARTLAKGRVIVVFGCGGDRDKGKRPLMGTVAAEGADLVMVTSDNPRSEDPEAIIAEVTPGLEKGGLRRISAGKAKVGEKGYLVDADRRAAIEQVINLAKDDDVVLIAGKGHETYQTVGTEKLAFDDREVAARALANRIPG</sequence>
<comment type="caution">
    <text evidence="7">Lacks conserved residue(s) required for the propagation of feature annotation.</text>
</comment>
<feature type="binding site" evidence="7">
    <location>
        <position position="190"/>
    </location>
    <ligand>
        <name>UDP-N-acetyl-alpha-D-muramoyl-L-alanyl-D-glutamate</name>
        <dbReference type="ChEBI" id="CHEBI:83900"/>
    </ligand>
</feature>
<keyword evidence="7" id="KW-0963">Cytoplasm</keyword>
<evidence type="ECO:0000313" key="13">
    <source>
        <dbReference type="Proteomes" id="UP000563426"/>
    </source>
</evidence>
<evidence type="ECO:0000256" key="6">
    <source>
        <dbReference type="ARBA" id="ARBA00023316"/>
    </source>
</evidence>
<comment type="caution">
    <text evidence="12">The sequence shown here is derived from an EMBL/GenBank/DDBJ whole genome shotgun (WGS) entry which is preliminary data.</text>
</comment>
<dbReference type="NCBIfam" id="NF001124">
    <property type="entry name" value="PRK00139.1-2"/>
    <property type="match status" value="1"/>
</dbReference>
<comment type="catalytic activity">
    <reaction evidence="7">
        <text>UDP-N-acetyl-alpha-D-muramoyl-L-alanyl-D-glutamate + meso-2,6-diaminopimelate + ATP = UDP-N-acetyl-alpha-D-muramoyl-L-alanyl-gamma-D-glutamyl-meso-2,6-diaminopimelate + ADP + phosphate + H(+)</text>
        <dbReference type="Rhea" id="RHEA:23676"/>
        <dbReference type="ChEBI" id="CHEBI:15378"/>
        <dbReference type="ChEBI" id="CHEBI:30616"/>
        <dbReference type="ChEBI" id="CHEBI:43474"/>
        <dbReference type="ChEBI" id="CHEBI:57791"/>
        <dbReference type="ChEBI" id="CHEBI:83900"/>
        <dbReference type="ChEBI" id="CHEBI:83905"/>
        <dbReference type="ChEBI" id="CHEBI:456216"/>
        <dbReference type="EC" id="6.3.2.13"/>
    </reaction>
</comment>
<dbReference type="GO" id="GO:0071555">
    <property type="term" value="P:cell wall organization"/>
    <property type="evidence" value="ECO:0007669"/>
    <property type="project" value="UniProtKB-KW"/>
</dbReference>
<comment type="subcellular location">
    <subcellularLocation>
        <location evidence="7 8">Cytoplasm</location>
    </subcellularLocation>
</comment>
<dbReference type="RefSeq" id="WP_120523265.1">
    <property type="nucleotide sequence ID" value="NZ_JABFJV010000003.1"/>
</dbReference>
<feature type="modified residue" description="N6-carboxylysine" evidence="7">
    <location>
        <position position="224"/>
    </location>
</feature>
<dbReference type="InterPro" id="IPR013221">
    <property type="entry name" value="Mur_ligase_cen"/>
</dbReference>
<evidence type="ECO:0000313" key="12">
    <source>
        <dbReference type="EMBL" id="NOK31770.1"/>
    </source>
</evidence>
<dbReference type="PANTHER" id="PTHR23135">
    <property type="entry name" value="MUR LIGASE FAMILY MEMBER"/>
    <property type="match status" value="1"/>
</dbReference>
<keyword evidence="4 7" id="KW-0573">Peptidoglycan synthesis</keyword>
<comment type="PTM">
    <text evidence="7">Carboxylation is probably crucial for Mg(2+) binding and, consequently, for the gamma-phosphate positioning of ATP.</text>
</comment>
<feature type="short sequence motif" description="Meso-diaminopimelate recognition motif" evidence="7">
    <location>
        <begin position="415"/>
        <end position="418"/>
    </location>
</feature>
<dbReference type="InterPro" id="IPR000713">
    <property type="entry name" value="Mur_ligase_N"/>
</dbReference>
<keyword evidence="2 7" id="KW-0132">Cell division</keyword>
<evidence type="ECO:0000256" key="4">
    <source>
        <dbReference type="ARBA" id="ARBA00022984"/>
    </source>
</evidence>
<dbReference type="GO" id="GO:0051301">
    <property type="term" value="P:cell division"/>
    <property type="evidence" value="ECO:0007669"/>
    <property type="project" value="UniProtKB-KW"/>
</dbReference>
<dbReference type="GO" id="GO:0008765">
    <property type="term" value="F:UDP-N-acetylmuramoylalanyl-D-glutamate-2,6-diaminopimelate ligase activity"/>
    <property type="evidence" value="ECO:0007669"/>
    <property type="project" value="UniProtKB-UniRule"/>
</dbReference>
<reference evidence="12 13" key="1">
    <citation type="submission" date="2020-05" db="EMBL/GenBank/DDBJ databases">
        <authorList>
            <person name="Whitworth D."/>
        </authorList>
    </citation>
    <scope>NUCLEOTIDE SEQUENCE [LARGE SCALE GENOMIC DNA]</scope>
    <source>
        <strain evidence="12 13">AB043B</strain>
    </source>
</reference>
<keyword evidence="7" id="KW-0460">Magnesium</keyword>
<feature type="binding site" evidence="7">
    <location>
        <begin position="415"/>
        <end position="418"/>
    </location>
    <ligand>
        <name>meso-2,6-diaminopimelate</name>
        <dbReference type="ChEBI" id="CHEBI:57791"/>
    </ligand>
</feature>
<dbReference type="SUPFAM" id="SSF53244">
    <property type="entry name" value="MurD-like peptide ligases, peptide-binding domain"/>
    <property type="match status" value="1"/>
</dbReference>
<evidence type="ECO:0000256" key="5">
    <source>
        <dbReference type="ARBA" id="ARBA00023306"/>
    </source>
</evidence>
<dbReference type="Proteomes" id="UP000563426">
    <property type="component" value="Unassembled WGS sequence"/>
</dbReference>
<feature type="binding site" evidence="7">
    <location>
        <begin position="157"/>
        <end position="158"/>
    </location>
    <ligand>
        <name>UDP-N-acetyl-alpha-D-muramoyl-L-alanyl-D-glutamate</name>
        <dbReference type="ChEBI" id="CHEBI:83900"/>
    </ligand>
</feature>
<dbReference type="NCBIfam" id="NF001126">
    <property type="entry name" value="PRK00139.1-4"/>
    <property type="match status" value="1"/>
</dbReference>
<dbReference type="NCBIfam" id="TIGR01085">
    <property type="entry name" value="murE"/>
    <property type="match status" value="1"/>
</dbReference>
<comment type="cofactor">
    <cofactor evidence="7">
        <name>Mg(2+)</name>
        <dbReference type="ChEBI" id="CHEBI:18420"/>
    </cofactor>
</comment>
<evidence type="ECO:0000256" key="3">
    <source>
        <dbReference type="ARBA" id="ARBA00022960"/>
    </source>
</evidence>
<evidence type="ECO:0000259" key="9">
    <source>
        <dbReference type="Pfam" id="PF01225"/>
    </source>
</evidence>
<organism evidence="12 13">
    <name type="scientific">Corallococcus exercitus</name>
    <dbReference type="NCBI Taxonomy" id="2316736"/>
    <lineage>
        <taxon>Bacteria</taxon>
        <taxon>Pseudomonadati</taxon>
        <taxon>Myxococcota</taxon>
        <taxon>Myxococcia</taxon>
        <taxon>Myxococcales</taxon>
        <taxon>Cystobacterineae</taxon>
        <taxon>Myxococcaceae</taxon>
        <taxon>Corallococcus</taxon>
    </lineage>
</organism>
<comment type="function">
    <text evidence="7">Catalyzes the addition of meso-diaminopimelic acid to the nucleotide precursor UDP-N-acetylmuramoyl-L-alanyl-D-glutamate (UMAG) in the biosynthesis of bacterial cell-wall peptidoglycan.</text>
</comment>
<evidence type="ECO:0000256" key="7">
    <source>
        <dbReference type="HAMAP-Rule" id="MF_00208"/>
    </source>
</evidence>
<dbReference type="EMBL" id="JABFJV010000003">
    <property type="protein sequence ID" value="NOK31770.1"/>
    <property type="molecule type" value="Genomic_DNA"/>
</dbReference>
<dbReference type="InterPro" id="IPR036615">
    <property type="entry name" value="Mur_ligase_C_dom_sf"/>
</dbReference>
<keyword evidence="6 7" id="KW-0961">Cell wall biogenesis/degradation</keyword>
<feature type="binding site" evidence="7">
    <location>
        <position position="484"/>
    </location>
    <ligand>
        <name>meso-2,6-diaminopimelate</name>
        <dbReference type="ChEBI" id="CHEBI:57791"/>
    </ligand>
</feature>
<evidence type="ECO:0000259" key="10">
    <source>
        <dbReference type="Pfam" id="PF02875"/>
    </source>
</evidence>
<evidence type="ECO:0000256" key="2">
    <source>
        <dbReference type="ARBA" id="ARBA00022618"/>
    </source>
</evidence>
<dbReference type="SUPFAM" id="SSF53623">
    <property type="entry name" value="MurD-like peptide ligases, catalytic domain"/>
    <property type="match status" value="1"/>
</dbReference>
<dbReference type="InterPro" id="IPR036565">
    <property type="entry name" value="Mur-like_cat_sf"/>
</dbReference>
<keyword evidence="7" id="KW-0067">ATP-binding</keyword>